<dbReference type="PANTHER" id="PTHR31639">
    <property type="entry name" value="F-BOX PROTEIN-LIKE"/>
    <property type="match status" value="1"/>
</dbReference>
<dbReference type="PANTHER" id="PTHR31639:SF42">
    <property type="entry name" value="OS02G0160200 PROTEIN"/>
    <property type="match status" value="1"/>
</dbReference>
<comment type="caution">
    <text evidence="2">The sequence shown here is derived from an EMBL/GenBank/DDBJ whole genome shotgun (WGS) entry which is preliminary data.</text>
</comment>
<dbReference type="PROSITE" id="PS50181">
    <property type="entry name" value="FBOX"/>
    <property type="match status" value="1"/>
</dbReference>
<dbReference type="SUPFAM" id="SSF81383">
    <property type="entry name" value="F-box domain"/>
    <property type="match status" value="1"/>
</dbReference>
<gene>
    <name evidence="2" type="ORF">CASFOL_012924</name>
</gene>
<reference evidence="3" key="1">
    <citation type="journal article" date="2024" name="IScience">
        <title>Strigolactones Initiate the Formation of Haustorium-like Structures in Castilleja.</title>
        <authorList>
            <person name="Buerger M."/>
            <person name="Peterson D."/>
            <person name="Chory J."/>
        </authorList>
    </citation>
    <scope>NUCLEOTIDE SEQUENCE [LARGE SCALE GENOMIC DNA]</scope>
</reference>
<keyword evidence="3" id="KW-1185">Reference proteome</keyword>
<organism evidence="2 3">
    <name type="scientific">Castilleja foliolosa</name>
    <dbReference type="NCBI Taxonomy" id="1961234"/>
    <lineage>
        <taxon>Eukaryota</taxon>
        <taxon>Viridiplantae</taxon>
        <taxon>Streptophyta</taxon>
        <taxon>Embryophyta</taxon>
        <taxon>Tracheophyta</taxon>
        <taxon>Spermatophyta</taxon>
        <taxon>Magnoliopsida</taxon>
        <taxon>eudicotyledons</taxon>
        <taxon>Gunneridae</taxon>
        <taxon>Pentapetalae</taxon>
        <taxon>asterids</taxon>
        <taxon>lamiids</taxon>
        <taxon>Lamiales</taxon>
        <taxon>Orobanchaceae</taxon>
        <taxon>Pedicularideae</taxon>
        <taxon>Castillejinae</taxon>
        <taxon>Castilleja</taxon>
    </lineage>
</organism>
<dbReference type="InterPro" id="IPR032675">
    <property type="entry name" value="LRR_dom_sf"/>
</dbReference>
<dbReference type="Proteomes" id="UP001632038">
    <property type="component" value="Unassembled WGS sequence"/>
</dbReference>
<dbReference type="SUPFAM" id="SSF52058">
    <property type="entry name" value="L domain-like"/>
    <property type="match status" value="1"/>
</dbReference>
<evidence type="ECO:0000259" key="1">
    <source>
        <dbReference type="PROSITE" id="PS50181"/>
    </source>
</evidence>
<accession>A0ABD3DM18</accession>
<dbReference type="InterPro" id="IPR055411">
    <property type="entry name" value="LRR_FXL15/At3g58940/PEG3-like"/>
</dbReference>
<protein>
    <recommendedName>
        <fullName evidence="1">F-box domain-containing protein</fullName>
    </recommendedName>
</protein>
<name>A0ABD3DM18_9LAMI</name>
<dbReference type="Pfam" id="PF00646">
    <property type="entry name" value="F-box"/>
    <property type="match status" value="1"/>
</dbReference>
<feature type="domain" description="F-box" evidence="1">
    <location>
        <begin position="2"/>
        <end position="48"/>
    </location>
</feature>
<sequence length="522" mass="60752">MADRISNLPQPILHHILCFLSQENALQTSLLSKSWRYLGSTRPKFELRRGHFQHIKDTDLSALDKTLQRYYDQNLSIQQFIVDIKCYPINLETISLLEKWITIVITNMGAKTLSLDFHPLHAFVVPSVVLRAEFVEELYLSWCELKQVDFTKKLSLNRLQKLSLVHVCVKEETFEKIMSSCPLVECLVLEMCKGLRSIKVNTNDNNKNLKHFEFLHNSSDLGYCSIKIDYVSNLEKVKINVCPNWLDNSNLYFTNLKSLYLTSMCLSVVKSFDSSKFPCLEDLTLDDCYGFEEFNLSSCSIKRLSIIDPGKAIKATIDAPNILYFKYSSCYLHSSFSFTTTSHEWESHIHLYYFLVYPDDSDCSSSWLYKITELVKGLSQSKISMNLCQRFEERNMKEIMLLDNSSFKELVVVEKLTISLASISLAAIMQCLFLIIRPRYIVERLLVYDDEVIGQHVESLRKMVVAWRESGTHFWQQDLEDVITEGAKKVLHENQYYIREHVEIGLRLKWRETEMSHMSSNI</sequence>
<evidence type="ECO:0000313" key="2">
    <source>
        <dbReference type="EMBL" id="KAL3642109.1"/>
    </source>
</evidence>
<dbReference type="InterPro" id="IPR001810">
    <property type="entry name" value="F-box_dom"/>
</dbReference>
<dbReference type="AlphaFoldDB" id="A0ABD3DM18"/>
<dbReference type="Pfam" id="PF24758">
    <property type="entry name" value="LRR_At5g56370"/>
    <property type="match status" value="1"/>
</dbReference>
<dbReference type="Gene3D" id="1.20.1280.50">
    <property type="match status" value="1"/>
</dbReference>
<evidence type="ECO:0000313" key="3">
    <source>
        <dbReference type="Proteomes" id="UP001632038"/>
    </source>
</evidence>
<dbReference type="EMBL" id="JAVIJP010000016">
    <property type="protein sequence ID" value="KAL3642109.1"/>
    <property type="molecule type" value="Genomic_DNA"/>
</dbReference>
<proteinExistence type="predicted"/>
<dbReference type="Gene3D" id="3.80.10.10">
    <property type="entry name" value="Ribonuclease Inhibitor"/>
    <property type="match status" value="1"/>
</dbReference>
<dbReference type="InterPro" id="IPR036047">
    <property type="entry name" value="F-box-like_dom_sf"/>
</dbReference>